<dbReference type="GO" id="GO:0007018">
    <property type="term" value="P:microtubule-based movement"/>
    <property type="evidence" value="ECO:0007669"/>
    <property type="project" value="TreeGrafter"/>
</dbReference>
<keyword evidence="1" id="KW-0963">Cytoplasm</keyword>
<feature type="compositionally biased region" description="Polar residues" evidence="4">
    <location>
        <begin position="251"/>
        <end position="264"/>
    </location>
</feature>
<dbReference type="OrthoDB" id="6372332at2759"/>
<reference evidence="5 6" key="1">
    <citation type="submission" date="2018-04" db="EMBL/GenBank/DDBJ databases">
        <authorList>
            <person name="Zhang X."/>
            <person name="Yuan J."/>
            <person name="Li F."/>
            <person name="Xiang J."/>
        </authorList>
    </citation>
    <scope>NUCLEOTIDE SEQUENCE [LARGE SCALE GENOMIC DNA]</scope>
    <source>
        <tissue evidence="5">Muscle</tissue>
    </source>
</reference>
<keyword evidence="6" id="KW-1185">Reference proteome</keyword>
<evidence type="ECO:0000313" key="6">
    <source>
        <dbReference type="Proteomes" id="UP000283509"/>
    </source>
</evidence>
<feature type="compositionally biased region" description="Pro residues" evidence="4">
    <location>
        <begin position="273"/>
        <end position="289"/>
    </location>
</feature>
<dbReference type="PANTHER" id="PTHR12442">
    <property type="entry name" value="DYNEIN INTERMEDIATE CHAIN"/>
    <property type="match status" value="1"/>
</dbReference>
<feature type="compositionally biased region" description="Low complexity" evidence="4">
    <location>
        <begin position="41"/>
        <end position="54"/>
    </location>
</feature>
<protein>
    <submittedName>
        <fullName evidence="5">Uncharacterized protein</fullName>
    </submittedName>
</protein>
<feature type="region of interest" description="Disordered" evidence="4">
    <location>
        <begin position="251"/>
        <end position="292"/>
    </location>
</feature>
<gene>
    <name evidence="5" type="ORF">C7M84_021982</name>
</gene>
<feature type="compositionally biased region" description="Basic and acidic residues" evidence="4">
    <location>
        <begin position="485"/>
        <end position="500"/>
    </location>
</feature>
<reference evidence="5 6" key="2">
    <citation type="submission" date="2019-01" db="EMBL/GenBank/DDBJ databases">
        <title>The decoding of complex shrimp genome reveals the adaptation for benthos swimmer, frequently molting mechanism and breeding impact on genome.</title>
        <authorList>
            <person name="Sun Y."/>
            <person name="Gao Y."/>
            <person name="Yu Y."/>
        </authorList>
    </citation>
    <scope>NUCLEOTIDE SEQUENCE [LARGE SCALE GENOMIC DNA]</scope>
    <source>
        <tissue evidence="5">Muscle</tissue>
    </source>
</reference>
<feature type="region of interest" description="Disordered" evidence="4">
    <location>
        <begin position="23"/>
        <end position="54"/>
    </location>
</feature>
<sequence>MRPSLPLYPFSSIYMPRLNLAPSSSTHAPAYSYPHPPSPSTSPASLPTPSTSPVSLPLSLLYPAAFTASLPSPPASLHLLRIPQPSPPSPRRLPSTLQASPSPPSTSSPPPPPPQHPSALSPPPSTSSASLTPPLHLPSIPNHSLSPLPSPTAPQQRKAAVPEVEIKLATSRTQARGRVQFNHKAGKYEPLGDDPSLIDLLTLPSRTPPALATETHDFDVHEDLRELYGDLVSAEELDRLDAQPNCFNFSERVSQTLRPQTKSPRVSESDRGPPLPLPETPSTPSPPPRRSTFVENEVNLQGLLPAAKVVERMANQNIQDEVVQEGDWEAESEGMVCLYTLKNPGIVERLVPVPRGVTSIHLHPTRPSVLVAGRTDGEVMVVSFRDAGPPSVLTSSASMGKHLLPVGQVSPESEVHSSFSYFLRLSELYVLAIVVLGFVADGLVDIGNKGGLPVLPSALRRDRLLRGVPVAADSRPDADSAPGEARPEPRAAADHRQRRH</sequence>
<feature type="region of interest" description="Disordered" evidence="4">
    <location>
        <begin position="470"/>
        <end position="500"/>
    </location>
</feature>
<evidence type="ECO:0000256" key="2">
    <source>
        <dbReference type="ARBA" id="ARBA00022574"/>
    </source>
</evidence>
<feature type="region of interest" description="Disordered" evidence="4">
    <location>
        <begin position="79"/>
        <end position="161"/>
    </location>
</feature>
<dbReference type="Proteomes" id="UP000283509">
    <property type="component" value="Unassembled WGS sequence"/>
</dbReference>
<proteinExistence type="predicted"/>
<feature type="compositionally biased region" description="Low complexity" evidence="4">
    <location>
        <begin position="126"/>
        <end position="139"/>
    </location>
</feature>
<dbReference type="GO" id="GO:0045503">
    <property type="term" value="F:dynein light chain binding"/>
    <property type="evidence" value="ECO:0007669"/>
    <property type="project" value="TreeGrafter"/>
</dbReference>
<dbReference type="AlphaFoldDB" id="A0A423U802"/>
<evidence type="ECO:0000256" key="1">
    <source>
        <dbReference type="ARBA" id="ARBA00022490"/>
    </source>
</evidence>
<dbReference type="STRING" id="6689.A0A423U802"/>
<comment type="caution">
    <text evidence="5">The sequence shown here is derived from an EMBL/GenBank/DDBJ whole genome shotgun (WGS) entry which is preliminary data.</text>
</comment>
<feature type="compositionally biased region" description="Low complexity" evidence="4">
    <location>
        <begin position="470"/>
        <end position="484"/>
    </location>
</feature>
<accession>A0A423U802</accession>
<keyword evidence="2" id="KW-0853">WD repeat</keyword>
<name>A0A423U802_PENVA</name>
<evidence type="ECO:0000256" key="3">
    <source>
        <dbReference type="ARBA" id="ARBA00022737"/>
    </source>
</evidence>
<dbReference type="GO" id="GO:0045504">
    <property type="term" value="F:dynein heavy chain binding"/>
    <property type="evidence" value="ECO:0007669"/>
    <property type="project" value="TreeGrafter"/>
</dbReference>
<dbReference type="InterPro" id="IPR050687">
    <property type="entry name" value="Dynein_IC"/>
</dbReference>
<dbReference type="EMBL" id="QCYY01000492">
    <property type="protein sequence ID" value="ROT84819.1"/>
    <property type="molecule type" value="Genomic_DNA"/>
</dbReference>
<organism evidence="5 6">
    <name type="scientific">Penaeus vannamei</name>
    <name type="common">Whiteleg shrimp</name>
    <name type="synonym">Litopenaeus vannamei</name>
    <dbReference type="NCBI Taxonomy" id="6689"/>
    <lineage>
        <taxon>Eukaryota</taxon>
        <taxon>Metazoa</taxon>
        <taxon>Ecdysozoa</taxon>
        <taxon>Arthropoda</taxon>
        <taxon>Crustacea</taxon>
        <taxon>Multicrustacea</taxon>
        <taxon>Malacostraca</taxon>
        <taxon>Eumalacostraca</taxon>
        <taxon>Eucarida</taxon>
        <taxon>Decapoda</taxon>
        <taxon>Dendrobranchiata</taxon>
        <taxon>Penaeoidea</taxon>
        <taxon>Penaeidae</taxon>
        <taxon>Penaeus</taxon>
    </lineage>
</organism>
<evidence type="ECO:0000313" key="5">
    <source>
        <dbReference type="EMBL" id="ROT84819.1"/>
    </source>
</evidence>
<feature type="compositionally biased region" description="Pro residues" evidence="4">
    <location>
        <begin position="101"/>
        <end position="125"/>
    </location>
</feature>
<keyword evidence="3" id="KW-0677">Repeat</keyword>
<evidence type="ECO:0000256" key="4">
    <source>
        <dbReference type="SAM" id="MobiDB-lite"/>
    </source>
</evidence>